<organism evidence="7 8">
    <name type="scientific">Oedothorax gibbosus</name>
    <dbReference type="NCBI Taxonomy" id="931172"/>
    <lineage>
        <taxon>Eukaryota</taxon>
        <taxon>Metazoa</taxon>
        <taxon>Ecdysozoa</taxon>
        <taxon>Arthropoda</taxon>
        <taxon>Chelicerata</taxon>
        <taxon>Arachnida</taxon>
        <taxon>Araneae</taxon>
        <taxon>Araneomorphae</taxon>
        <taxon>Entelegynae</taxon>
        <taxon>Araneoidea</taxon>
        <taxon>Linyphiidae</taxon>
        <taxon>Erigoninae</taxon>
        <taxon>Oedothorax</taxon>
    </lineage>
</organism>
<dbReference type="SUPFAM" id="SSF51735">
    <property type="entry name" value="NAD(P)-binding Rossmann-fold domains"/>
    <property type="match status" value="1"/>
</dbReference>
<dbReference type="GO" id="GO:0102965">
    <property type="term" value="F:alcohol-forming long-chain fatty acyl-CoA reductase activity"/>
    <property type="evidence" value="ECO:0007669"/>
    <property type="project" value="UniProtKB-EC"/>
</dbReference>
<dbReference type="InterPro" id="IPR026055">
    <property type="entry name" value="FAR"/>
</dbReference>
<keyword evidence="4" id="KW-0812">Transmembrane</keyword>
<evidence type="ECO:0000259" key="5">
    <source>
        <dbReference type="Pfam" id="PF03015"/>
    </source>
</evidence>
<evidence type="ECO:0000256" key="4">
    <source>
        <dbReference type="RuleBase" id="RU363097"/>
    </source>
</evidence>
<comment type="catalytic activity">
    <reaction evidence="4">
        <text>a long-chain fatty acyl-CoA + 2 NADPH + 2 H(+) = a long-chain primary fatty alcohol + 2 NADP(+) + CoA</text>
        <dbReference type="Rhea" id="RHEA:52716"/>
        <dbReference type="ChEBI" id="CHEBI:15378"/>
        <dbReference type="ChEBI" id="CHEBI:57287"/>
        <dbReference type="ChEBI" id="CHEBI:57783"/>
        <dbReference type="ChEBI" id="CHEBI:58349"/>
        <dbReference type="ChEBI" id="CHEBI:77396"/>
        <dbReference type="ChEBI" id="CHEBI:83139"/>
        <dbReference type="EC" id="1.2.1.84"/>
    </reaction>
</comment>
<evidence type="ECO:0000313" key="7">
    <source>
        <dbReference type="EMBL" id="KAG8201406.1"/>
    </source>
</evidence>
<evidence type="ECO:0000256" key="3">
    <source>
        <dbReference type="ARBA" id="ARBA00023098"/>
    </source>
</evidence>
<dbReference type="InterPro" id="IPR036291">
    <property type="entry name" value="NAD(P)-bd_dom_sf"/>
</dbReference>
<keyword evidence="4" id="KW-0472">Membrane</keyword>
<keyword evidence="2 4" id="KW-0444">Lipid biosynthesis</keyword>
<evidence type="ECO:0000313" key="8">
    <source>
        <dbReference type="Proteomes" id="UP000827092"/>
    </source>
</evidence>
<accession>A0AAV6W0R4</accession>
<keyword evidence="8" id="KW-1185">Reference proteome</keyword>
<dbReference type="EMBL" id="JAFNEN010000006">
    <property type="protein sequence ID" value="KAG8201406.1"/>
    <property type="molecule type" value="Genomic_DNA"/>
</dbReference>
<comment type="similarity">
    <text evidence="1 4">Belongs to the fatty acyl-CoA reductase family.</text>
</comment>
<keyword evidence="4" id="KW-0521">NADP</keyword>
<evidence type="ECO:0000259" key="6">
    <source>
        <dbReference type="Pfam" id="PF07993"/>
    </source>
</evidence>
<protein>
    <recommendedName>
        <fullName evidence="4">Fatty acyl-CoA reductase</fullName>
        <ecNumber evidence="4">1.2.1.84</ecNumber>
    </recommendedName>
</protein>
<gene>
    <name evidence="7" type="ORF">JTE90_016877</name>
</gene>
<evidence type="ECO:0000256" key="1">
    <source>
        <dbReference type="ARBA" id="ARBA00005928"/>
    </source>
</evidence>
<comment type="caution">
    <text evidence="7">The sequence shown here is derived from an EMBL/GenBank/DDBJ whole genome shotgun (WGS) entry which is preliminary data.</text>
</comment>
<dbReference type="CDD" id="cd09071">
    <property type="entry name" value="FAR_C"/>
    <property type="match status" value="1"/>
</dbReference>
<comment type="function">
    <text evidence="4">Catalyzes the reduction of fatty acyl-CoA to fatty alcohols.</text>
</comment>
<sequence length="550" mass="63706">MIFLNPSSFLSSVFIRFSKLRTGSTILYKKEIATMQAEMEGEAFSDLTTIQSFFYKRSVFITGATGFVGKVLVEKLLRCCPGIGMLYLLMRPKRGKTADERMDKLFNTELFNKVREVHPHFRKKVRLVDGDLQKERLGISEQDFDDMKENVSVVFHSAARVQFNDPLKVAVQHNVIATKVFLQMCHELPNLEAVVHVSTSYVHREPDNSVLEQIPKTKVSPKQILDAMEWMDEPAQQAVCDYLLEGKLTTYLVTKALGEVIVKEGRGNLPTSIVRPCNISPTIRDPFPGWVDTIQGISGLMLAGAKGVLRTLMSVKDLKLNVVPVDFVVNAMIVSAWHIATQRPNDVFVVNCVIDYDNLPLADEAILEQALKRRQKFPLVNMFRYPDFTVYYSWLPYTIHSFFDEWIPAYTLDFLLYLFTGKTVLVRVYKKIGFLYGIFLRLGREPWICRLENYNTLKKSLKDKDEEIFFMDTDGIDWEIYMDDCFLGGRRFLAHEDPSNIPYAKKKAQIWWLVTTLLKWFLILMVFYYFLPRSFFNVFNSEERIHEIHS</sequence>
<dbReference type="EC" id="1.2.1.84" evidence="4"/>
<dbReference type="PANTHER" id="PTHR11011">
    <property type="entry name" value="MALE STERILITY PROTEIN 2-RELATED"/>
    <property type="match status" value="1"/>
</dbReference>
<dbReference type="GO" id="GO:0080019">
    <property type="term" value="F:alcohol-forming very long-chain fatty acyl-CoA reductase activity"/>
    <property type="evidence" value="ECO:0007669"/>
    <property type="project" value="InterPro"/>
</dbReference>
<feature type="domain" description="Thioester reductase (TE)" evidence="6">
    <location>
        <begin position="61"/>
        <end position="332"/>
    </location>
</feature>
<feature type="transmembrane region" description="Helical" evidence="4">
    <location>
        <begin position="510"/>
        <end position="531"/>
    </location>
</feature>
<name>A0AAV6W0R4_9ARAC</name>
<proteinExistence type="inferred from homology"/>
<feature type="domain" description="Fatty acyl-CoA reductase C-terminal" evidence="5">
    <location>
        <begin position="406"/>
        <end position="496"/>
    </location>
</feature>
<dbReference type="Proteomes" id="UP000827092">
    <property type="component" value="Unassembled WGS sequence"/>
</dbReference>
<keyword evidence="3 4" id="KW-0443">Lipid metabolism</keyword>
<dbReference type="InterPro" id="IPR013120">
    <property type="entry name" value="FAR_NAD-bd"/>
</dbReference>
<reference evidence="7 8" key="1">
    <citation type="journal article" date="2022" name="Nat. Ecol. Evol.">
        <title>A masculinizing supergene underlies an exaggerated male reproductive morph in a spider.</title>
        <authorList>
            <person name="Hendrickx F."/>
            <person name="De Corte Z."/>
            <person name="Sonet G."/>
            <person name="Van Belleghem S.M."/>
            <person name="Kostlbacher S."/>
            <person name="Vangestel C."/>
        </authorList>
    </citation>
    <scope>NUCLEOTIDE SEQUENCE [LARGE SCALE GENOMIC DNA]</scope>
    <source>
        <strain evidence="7">W744_W776</strain>
    </source>
</reference>
<dbReference type="PANTHER" id="PTHR11011:SF45">
    <property type="entry name" value="FATTY ACYL-COA REDUCTASE CG8306-RELATED"/>
    <property type="match status" value="1"/>
</dbReference>
<dbReference type="Pfam" id="PF03015">
    <property type="entry name" value="Sterile"/>
    <property type="match status" value="1"/>
</dbReference>
<dbReference type="CDD" id="cd05236">
    <property type="entry name" value="FAR-N_SDR_e"/>
    <property type="match status" value="1"/>
</dbReference>
<dbReference type="GO" id="GO:0035336">
    <property type="term" value="P:long-chain fatty-acyl-CoA metabolic process"/>
    <property type="evidence" value="ECO:0007669"/>
    <property type="project" value="TreeGrafter"/>
</dbReference>
<dbReference type="Gene3D" id="3.40.50.720">
    <property type="entry name" value="NAD(P)-binding Rossmann-like Domain"/>
    <property type="match status" value="1"/>
</dbReference>
<keyword evidence="4" id="KW-1133">Transmembrane helix</keyword>
<dbReference type="AlphaFoldDB" id="A0AAV6W0R4"/>
<dbReference type="InterPro" id="IPR033640">
    <property type="entry name" value="FAR_C"/>
</dbReference>
<dbReference type="GO" id="GO:0005777">
    <property type="term" value="C:peroxisome"/>
    <property type="evidence" value="ECO:0007669"/>
    <property type="project" value="TreeGrafter"/>
</dbReference>
<evidence type="ECO:0000256" key="2">
    <source>
        <dbReference type="ARBA" id="ARBA00022516"/>
    </source>
</evidence>
<keyword evidence="4" id="KW-0560">Oxidoreductase</keyword>
<dbReference type="Pfam" id="PF07993">
    <property type="entry name" value="NAD_binding_4"/>
    <property type="match status" value="1"/>
</dbReference>